<organism evidence="1 2">
    <name type="scientific">Stylosanthes scabra</name>
    <dbReference type="NCBI Taxonomy" id="79078"/>
    <lineage>
        <taxon>Eukaryota</taxon>
        <taxon>Viridiplantae</taxon>
        <taxon>Streptophyta</taxon>
        <taxon>Embryophyta</taxon>
        <taxon>Tracheophyta</taxon>
        <taxon>Spermatophyta</taxon>
        <taxon>Magnoliopsida</taxon>
        <taxon>eudicotyledons</taxon>
        <taxon>Gunneridae</taxon>
        <taxon>Pentapetalae</taxon>
        <taxon>rosids</taxon>
        <taxon>fabids</taxon>
        <taxon>Fabales</taxon>
        <taxon>Fabaceae</taxon>
        <taxon>Papilionoideae</taxon>
        <taxon>50 kb inversion clade</taxon>
        <taxon>dalbergioids sensu lato</taxon>
        <taxon>Dalbergieae</taxon>
        <taxon>Pterocarpus clade</taxon>
        <taxon>Stylosanthes</taxon>
    </lineage>
</organism>
<keyword evidence="2" id="KW-1185">Reference proteome</keyword>
<evidence type="ECO:0000313" key="1">
    <source>
        <dbReference type="EMBL" id="MED6211320.1"/>
    </source>
</evidence>
<name>A0ABU6YN30_9FABA</name>
<gene>
    <name evidence="1" type="ORF">PIB30_072591</name>
</gene>
<proteinExistence type="predicted"/>
<accession>A0ABU6YN30</accession>
<evidence type="ECO:0000313" key="2">
    <source>
        <dbReference type="Proteomes" id="UP001341840"/>
    </source>
</evidence>
<reference evidence="1 2" key="1">
    <citation type="journal article" date="2023" name="Plants (Basel)">
        <title>Bridging the Gap: Combining Genomics and Transcriptomics Approaches to Understand Stylosanthes scabra, an Orphan Legume from the Brazilian Caatinga.</title>
        <authorList>
            <person name="Ferreira-Neto J.R.C."/>
            <person name="da Silva M.D."/>
            <person name="Binneck E."/>
            <person name="de Melo N.F."/>
            <person name="da Silva R.H."/>
            <person name="de Melo A.L.T.M."/>
            <person name="Pandolfi V."/>
            <person name="Bustamante F.O."/>
            <person name="Brasileiro-Vidal A.C."/>
            <person name="Benko-Iseppon A.M."/>
        </authorList>
    </citation>
    <scope>NUCLEOTIDE SEQUENCE [LARGE SCALE GENOMIC DNA]</scope>
    <source>
        <tissue evidence="1">Leaves</tissue>
    </source>
</reference>
<sequence>MRAPALLSQCLPGLLPHDRGSHSISSSIPDKDVHLPCPAVEILPSKAMLTEKDAGENMDQFKGKVNVADIIGFSGSEAISTKPDGIYMIFQTFSYGSGLLFPYGLASSLKCIFFG</sequence>
<dbReference type="EMBL" id="JASCZI010242518">
    <property type="protein sequence ID" value="MED6211320.1"/>
    <property type="molecule type" value="Genomic_DNA"/>
</dbReference>
<dbReference type="Proteomes" id="UP001341840">
    <property type="component" value="Unassembled WGS sequence"/>
</dbReference>
<comment type="caution">
    <text evidence="1">The sequence shown here is derived from an EMBL/GenBank/DDBJ whole genome shotgun (WGS) entry which is preliminary data.</text>
</comment>
<protein>
    <submittedName>
        <fullName evidence="1">Uncharacterized protein</fullName>
    </submittedName>
</protein>